<accession>A0A9P4HE40</accession>
<dbReference type="Proteomes" id="UP000799777">
    <property type="component" value="Unassembled WGS sequence"/>
</dbReference>
<sequence length="252" mass="28000">MSSPLSAIIALGRAKRATLAYGPEVELVNHDDSEIVTKMPLRLYEALTSNKELVTANMGVRPIVVPSGILPVSVKVLVSRVSTLTDPKVDVLAMKSTGNLHKDLQIASAAEALGLSKYTQSMVNAHWHRLKSNTLTPVDIHAISKVDTLLGNKWLAIFTRDLTVLIKRFEAAYTAIMTKWKSDAKAFAVREARCQRRAEQEALAKEHARRVAAKQPEEHAKERAKYDAIKKEEAEYHYKVYGKRVPVAPGHK</sequence>
<proteinExistence type="predicted"/>
<keyword evidence="2" id="KW-1185">Reference proteome</keyword>
<evidence type="ECO:0000313" key="2">
    <source>
        <dbReference type="Proteomes" id="UP000799777"/>
    </source>
</evidence>
<organism evidence="1 2">
    <name type="scientific">Setomelanomma holmii</name>
    <dbReference type="NCBI Taxonomy" id="210430"/>
    <lineage>
        <taxon>Eukaryota</taxon>
        <taxon>Fungi</taxon>
        <taxon>Dikarya</taxon>
        <taxon>Ascomycota</taxon>
        <taxon>Pezizomycotina</taxon>
        <taxon>Dothideomycetes</taxon>
        <taxon>Pleosporomycetidae</taxon>
        <taxon>Pleosporales</taxon>
        <taxon>Pleosporineae</taxon>
        <taxon>Phaeosphaeriaceae</taxon>
        <taxon>Setomelanomma</taxon>
    </lineage>
</organism>
<dbReference type="OrthoDB" id="3686314at2759"/>
<evidence type="ECO:0000313" key="1">
    <source>
        <dbReference type="EMBL" id="KAF2032352.1"/>
    </source>
</evidence>
<gene>
    <name evidence="1" type="ORF">EK21DRAFT_110027</name>
</gene>
<dbReference type="EMBL" id="ML978173">
    <property type="protein sequence ID" value="KAF2032352.1"/>
    <property type="molecule type" value="Genomic_DNA"/>
</dbReference>
<reference evidence="1" key="1">
    <citation type="journal article" date="2020" name="Stud. Mycol.">
        <title>101 Dothideomycetes genomes: a test case for predicting lifestyles and emergence of pathogens.</title>
        <authorList>
            <person name="Haridas S."/>
            <person name="Albert R."/>
            <person name="Binder M."/>
            <person name="Bloem J."/>
            <person name="Labutti K."/>
            <person name="Salamov A."/>
            <person name="Andreopoulos B."/>
            <person name="Baker S."/>
            <person name="Barry K."/>
            <person name="Bills G."/>
            <person name="Bluhm B."/>
            <person name="Cannon C."/>
            <person name="Castanera R."/>
            <person name="Culley D."/>
            <person name="Daum C."/>
            <person name="Ezra D."/>
            <person name="Gonzalez J."/>
            <person name="Henrissat B."/>
            <person name="Kuo A."/>
            <person name="Liang C."/>
            <person name="Lipzen A."/>
            <person name="Lutzoni F."/>
            <person name="Magnuson J."/>
            <person name="Mondo S."/>
            <person name="Nolan M."/>
            <person name="Ohm R."/>
            <person name="Pangilinan J."/>
            <person name="Park H.-J."/>
            <person name="Ramirez L."/>
            <person name="Alfaro M."/>
            <person name="Sun H."/>
            <person name="Tritt A."/>
            <person name="Yoshinaga Y."/>
            <person name="Zwiers L.-H."/>
            <person name="Turgeon B."/>
            <person name="Goodwin S."/>
            <person name="Spatafora J."/>
            <person name="Crous P."/>
            <person name="Grigoriev I."/>
        </authorList>
    </citation>
    <scope>NUCLEOTIDE SEQUENCE</scope>
    <source>
        <strain evidence="1">CBS 110217</strain>
    </source>
</reference>
<name>A0A9P4HE40_9PLEO</name>
<comment type="caution">
    <text evidence="1">The sequence shown here is derived from an EMBL/GenBank/DDBJ whole genome shotgun (WGS) entry which is preliminary data.</text>
</comment>
<dbReference type="AlphaFoldDB" id="A0A9P4HE40"/>
<protein>
    <submittedName>
        <fullName evidence="1">Uncharacterized protein</fullName>
    </submittedName>
</protein>